<dbReference type="InterPro" id="IPR029060">
    <property type="entry name" value="PIN-like_dom_sf"/>
</dbReference>
<comment type="cofactor">
    <cofactor evidence="1 8">
        <name>Mg(2+)</name>
        <dbReference type="ChEBI" id="CHEBI:18420"/>
    </cofactor>
</comment>
<dbReference type="GO" id="GO:0016787">
    <property type="term" value="F:hydrolase activity"/>
    <property type="evidence" value="ECO:0007669"/>
    <property type="project" value="UniProtKB-KW"/>
</dbReference>
<evidence type="ECO:0000256" key="5">
    <source>
        <dbReference type="ARBA" id="ARBA00022801"/>
    </source>
</evidence>
<keyword evidence="4 8" id="KW-0479">Metal-binding</keyword>
<keyword evidence="3 8" id="KW-0540">Nuclease</keyword>
<keyword evidence="2 8" id="KW-1277">Toxin-antitoxin system</keyword>
<reference evidence="10 11" key="1">
    <citation type="submission" date="2017-05" db="EMBL/GenBank/DDBJ databases">
        <title>Genome sequence of Candidatus Fukatsuia symbiotica and Candidatus Hamiltonella defensa from Acyrthosiphon pisum strain 5D.</title>
        <authorList>
            <person name="Patel V.A."/>
            <person name="Chevignon G."/>
            <person name="Russell J.A."/>
            <person name="Oliver K.M."/>
        </authorList>
    </citation>
    <scope>NUCLEOTIDE SEQUENCE [LARGE SCALE GENOMIC DNA]</scope>
    <source>
        <strain evidence="10 11">5D</strain>
    </source>
</reference>
<feature type="binding site" evidence="8">
    <location>
        <position position="9"/>
    </location>
    <ligand>
        <name>Mg(2+)</name>
        <dbReference type="ChEBI" id="CHEBI:18420"/>
    </ligand>
</feature>
<dbReference type="HAMAP" id="MF_00265">
    <property type="entry name" value="VapC_Nob1"/>
    <property type="match status" value="1"/>
</dbReference>
<proteinExistence type="inferred from homology"/>
<feature type="domain" description="PIN" evidence="9">
    <location>
        <begin position="6"/>
        <end position="131"/>
    </location>
</feature>
<evidence type="ECO:0000256" key="2">
    <source>
        <dbReference type="ARBA" id="ARBA00022649"/>
    </source>
</evidence>
<dbReference type="EC" id="3.1.-.-" evidence="8"/>
<evidence type="ECO:0000256" key="7">
    <source>
        <dbReference type="ARBA" id="ARBA00038093"/>
    </source>
</evidence>
<evidence type="ECO:0000256" key="1">
    <source>
        <dbReference type="ARBA" id="ARBA00001946"/>
    </source>
</evidence>
<gene>
    <name evidence="8" type="primary">vapC</name>
    <name evidence="10" type="ORF">CCS41_03075</name>
</gene>
<dbReference type="Proteomes" id="UP000261875">
    <property type="component" value="Chromosome"/>
</dbReference>
<dbReference type="EMBL" id="CP021659">
    <property type="protein sequence ID" value="AWK13695.1"/>
    <property type="molecule type" value="Genomic_DNA"/>
</dbReference>
<dbReference type="GO" id="GO:0090729">
    <property type="term" value="F:toxin activity"/>
    <property type="evidence" value="ECO:0007669"/>
    <property type="project" value="UniProtKB-KW"/>
</dbReference>
<dbReference type="SUPFAM" id="SSF88723">
    <property type="entry name" value="PIN domain-like"/>
    <property type="match status" value="1"/>
</dbReference>
<evidence type="ECO:0000256" key="8">
    <source>
        <dbReference type="HAMAP-Rule" id="MF_00265"/>
    </source>
</evidence>
<evidence type="ECO:0000256" key="4">
    <source>
        <dbReference type="ARBA" id="ARBA00022723"/>
    </source>
</evidence>
<comment type="similarity">
    <text evidence="7 8">Belongs to the PINc/VapC protein family.</text>
</comment>
<keyword evidence="11" id="KW-1185">Reference proteome</keyword>
<dbReference type="KEGG" id="fsm:CCS41_03075"/>
<dbReference type="AlphaFoldDB" id="A0A2U8I630"/>
<dbReference type="PANTHER" id="PTHR33653">
    <property type="entry name" value="RIBONUCLEASE VAPC2"/>
    <property type="match status" value="1"/>
</dbReference>
<keyword evidence="8" id="KW-0800">Toxin</keyword>
<name>A0A2U8I630_9GAMM</name>
<dbReference type="RefSeq" id="WP_119797191.1">
    <property type="nucleotide sequence ID" value="NZ_CP021659.1"/>
</dbReference>
<dbReference type="OrthoDB" id="9796690at2"/>
<dbReference type="PANTHER" id="PTHR33653:SF1">
    <property type="entry name" value="RIBONUCLEASE VAPC2"/>
    <property type="match status" value="1"/>
</dbReference>
<protein>
    <recommendedName>
        <fullName evidence="8">Ribonuclease VapC</fullName>
        <shortName evidence="8">RNase VapC</shortName>
        <ecNumber evidence="8">3.1.-.-</ecNumber>
    </recommendedName>
    <alternativeName>
        <fullName evidence="8">Toxin VapC</fullName>
    </alternativeName>
</protein>
<keyword evidence="5 8" id="KW-0378">Hydrolase</keyword>
<accession>A0A2U8I630</accession>
<dbReference type="InterPro" id="IPR022907">
    <property type="entry name" value="VapC_family"/>
</dbReference>
<organism evidence="10 11">
    <name type="scientific">Candidatus Fukatsuia symbiotica</name>
    <dbReference type="NCBI Taxonomy" id="1878942"/>
    <lineage>
        <taxon>Bacteria</taxon>
        <taxon>Pseudomonadati</taxon>
        <taxon>Pseudomonadota</taxon>
        <taxon>Gammaproteobacteria</taxon>
        <taxon>Enterobacterales</taxon>
        <taxon>Yersiniaceae</taxon>
        <taxon>Candidatus Fukatsuia</taxon>
    </lineage>
</organism>
<comment type="function">
    <text evidence="8">Toxic component of a toxin-antitoxin (TA) system. An RNase.</text>
</comment>
<dbReference type="InterPro" id="IPR002716">
    <property type="entry name" value="PIN_dom"/>
</dbReference>
<evidence type="ECO:0000259" key="9">
    <source>
        <dbReference type="Pfam" id="PF01850"/>
    </source>
</evidence>
<evidence type="ECO:0000256" key="6">
    <source>
        <dbReference type="ARBA" id="ARBA00022842"/>
    </source>
</evidence>
<evidence type="ECO:0000313" key="11">
    <source>
        <dbReference type="Proteomes" id="UP000261875"/>
    </source>
</evidence>
<keyword evidence="6 8" id="KW-0460">Magnesium</keyword>
<dbReference type="CDD" id="cd09881">
    <property type="entry name" value="PIN_VapC4-5_FitB-like"/>
    <property type="match status" value="1"/>
</dbReference>
<dbReference type="GO" id="GO:0004540">
    <property type="term" value="F:RNA nuclease activity"/>
    <property type="evidence" value="ECO:0007669"/>
    <property type="project" value="InterPro"/>
</dbReference>
<evidence type="ECO:0000313" key="10">
    <source>
        <dbReference type="EMBL" id="AWK13695.1"/>
    </source>
</evidence>
<dbReference type="InterPro" id="IPR050556">
    <property type="entry name" value="Type_II_TA_system_RNase"/>
</dbReference>
<dbReference type="Pfam" id="PF01850">
    <property type="entry name" value="PIN"/>
    <property type="match status" value="1"/>
</dbReference>
<dbReference type="Gene3D" id="3.40.50.1010">
    <property type="entry name" value="5'-nuclease"/>
    <property type="match status" value="1"/>
</dbReference>
<evidence type="ECO:0000256" key="3">
    <source>
        <dbReference type="ARBA" id="ARBA00022722"/>
    </source>
</evidence>
<dbReference type="GO" id="GO:0000287">
    <property type="term" value="F:magnesium ion binding"/>
    <property type="evidence" value="ECO:0007669"/>
    <property type="project" value="UniProtKB-UniRule"/>
</dbReference>
<feature type="binding site" evidence="8">
    <location>
        <position position="104"/>
    </location>
    <ligand>
        <name>Mg(2+)</name>
        <dbReference type="ChEBI" id="CHEBI:18420"/>
    </ligand>
</feature>
<sequence>MIKRVYMLDTNICSFIMRKRPTEVIIKLQRCVERKDKIVVSAITYAEMRFGAIGKKASPKHIYLVDEFVKRFDSILPWDVAAIDATTSVKLELAKLGTPIGGNDAAIAGHALSVGAILVTNNVKEFERVKELTIEDWVSTS</sequence>